<feature type="chain" id="PRO_5004190969" evidence="3">
    <location>
        <begin position="18"/>
        <end position="536"/>
    </location>
</feature>
<dbReference type="GO" id="GO:0030246">
    <property type="term" value="F:carbohydrate binding"/>
    <property type="evidence" value="ECO:0007669"/>
    <property type="project" value="InterPro"/>
</dbReference>
<keyword evidence="1 3" id="KW-0732">Signal</keyword>
<dbReference type="Proteomes" id="UP000002432">
    <property type="component" value="Chromosome"/>
</dbReference>
<evidence type="ECO:0000313" key="5">
    <source>
        <dbReference type="EMBL" id="ABF41576.1"/>
    </source>
</evidence>
<dbReference type="SUPFAM" id="SSF49452">
    <property type="entry name" value="Starch-binding domain-like"/>
    <property type="match status" value="1"/>
</dbReference>
<gene>
    <name evidence="5" type="ordered locus">Acid345_2575</name>
</gene>
<evidence type="ECO:0000313" key="6">
    <source>
        <dbReference type="Proteomes" id="UP000002432"/>
    </source>
</evidence>
<dbReference type="EMBL" id="CP000360">
    <property type="protein sequence ID" value="ABF41576.1"/>
    <property type="molecule type" value="Genomic_DNA"/>
</dbReference>
<dbReference type="SUPFAM" id="SSF49464">
    <property type="entry name" value="Carboxypeptidase regulatory domain-like"/>
    <property type="match status" value="2"/>
</dbReference>
<dbReference type="InterPro" id="IPR055074">
    <property type="entry name" value="NOMO1-3_2nd"/>
</dbReference>
<dbReference type="HOGENOM" id="CLU_480428_0_0_0"/>
<dbReference type="eggNOG" id="COG4932">
    <property type="taxonomic scope" value="Bacteria"/>
</dbReference>
<keyword evidence="5" id="KW-0560">Oxidoreductase</keyword>
<evidence type="ECO:0000256" key="3">
    <source>
        <dbReference type="SAM" id="SignalP"/>
    </source>
</evidence>
<dbReference type="EnsemblBacteria" id="ABF41576">
    <property type="protein sequence ID" value="ABF41576"/>
    <property type="gene ID" value="Acid345_2575"/>
</dbReference>
<dbReference type="Pfam" id="PF22904">
    <property type="entry name" value="NOMO1-like_2nd"/>
    <property type="match status" value="1"/>
</dbReference>
<reference evidence="5 6" key="1">
    <citation type="journal article" date="2009" name="Appl. Environ. Microbiol.">
        <title>Three genomes from the phylum Acidobacteria provide insight into the lifestyles of these microorganisms in soils.</title>
        <authorList>
            <person name="Ward N.L."/>
            <person name="Challacombe J.F."/>
            <person name="Janssen P.H."/>
            <person name="Henrissat B."/>
            <person name="Coutinho P.M."/>
            <person name="Wu M."/>
            <person name="Xie G."/>
            <person name="Haft D.H."/>
            <person name="Sait M."/>
            <person name="Badger J."/>
            <person name="Barabote R.D."/>
            <person name="Bradley B."/>
            <person name="Brettin T.S."/>
            <person name="Brinkac L.M."/>
            <person name="Bruce D."/>
            <person name="Creasy T."/>
            <person name="Daugherty S.C."/>
            <person name="Davidsen T.M."/>
            <person name="DeBoy R.T."/>
            <person name="Detter J.C."/>
            <person name="Dodson R.J."/>
            <person name="Durkin A.S."/>
            <person name="Ganapathy A."/>
            <person name="Gwinn-Giglio M."/>
            <person name="Han C.S."/>
            <person name="Khouri H."/>
            <person name="Kiss H."/>
            <person name="Kothari S.P."/>
            <person name="Madupu R."/>
            <person name="Nelson K.E."/>
            <person name="Nelson W.C."/>
            <person name="Paulsen I."/>
            <person name="Penn K."/>
            <person name="Ren Q."/>
            <person name="Rosovitz M.J."/>
            <person name="Selengut J.D."/>
            <person name="Shrivastava S."/>
            <person name="Sullivan S.A."/>
            <person name="Tapia R."/>
            <person name="Thompson L.S."/>
            <person name="Watkins K.L."/>
            <person name="Yang Q."/>
            <person name="Yu C."/>
            <person name="Zafar N."/>
            <person name="Zhou L."/>
            <person name="Kuske C.R."/>
        </authorList>
    </citation>
    <scope>NUCLEOTIDE SEQUENCE [LARGE SCALE GENOMIC DNA]</scope>
    <source>
        <strain evidence="5 6">Ellin345</strain>
    </source>
</reference>
<name>Q1INH4_KORVE</name>
<accession>Q1INH4</accession>
<dbReference type="OrthoDB" id="113791at2"/>
<dbReference type="InterPro" id="IPR051417">
    <property type="entry name" value="SDr/BOS_complex"/>
</dbReference>
<dbReference type="Gene3D" id="2.60.40.1120">
    <property type="entry name" value="Carboxypeptidase-like, regulatory domain"/>
    <property type="match status" value="2"/>
</dbReference>
<keyword evidence="5" id="KW-0223">Dioxygenase</keyword>
<keyword evidence="6" id="KW-1185">Reference proteome</keyword>
<dbReference type="GO" id="GO:0051213">
    <property type="term" value="F:dioxygenase activity"/>
    <property type="evidence" value="ECO:0007669"/>
    <property type="project" value="UniProtKB-KW"/>
</dbReference>
<sequence length="536" mass="57765">MKRWVLGLVAVSALSLAQEPPPFTTIPSGAYRIAGAVVSLTTGEPLARTRVVVQDTKARQSVQTVMTGDDGHFEFQVPAGKFSLQAARKGFIASAFDQHETFSTAIVTGAGFDTEHLKFKLAPSGIISGRVLDENGEPVRGAIVAVSREFRNSGMPHIQVIRNQVTDDLGQYEITPLQAGTYFLSVHAEPWYAVHPFAAAPPEQTYHVDRALDVAYPTTYYSDTTEPEEATPIPLRGGDHASVDFHLAPEQAIHLVYRYDPATRSMNPPALEQPGLDGPESAEQGIQSNSSPGVLEITGLAAGRYLVHAREGNQYQSATEMDLSGEAQELQQPDAQEAGSINVTLQVTGWTKLPPKMQFALRNGRGRISNFTELDEKGEAKINGVAHGKYEVLIGSNTTRFAVTRVVQNGSAVEGHGLELGSGSATDVVITAVPGTATLEGQVVRKGKGFAGAMVVLVPEDPENHHEMFRRDQSDFDGTFSLPNVIPGKYTILAIEDGWDLDWAKPAVIASYGTKGKQITVNKSDVLKDAVEVQPK</sequence>
<evidence type="ECO:0000259" key="4">
    <source>
        <dbReference type="Pfam" id="PF22904"/>
    </source>
</evidence>
<proteinExistence type="predicted"/>
<feature type="signal peptide" evidence="3">
    <location>
        <begin position="1"/>
        <end position="17"/>
    </location>
</feature>
<dbReference type="RefSeq" id="WP_011523377.1">
    <property type="nucleotide sequence ID" value="NC_008009.1"/>
</dbReference>
<dbReference type="PANTHER" id="PTHR23303">
    <property type="entry name" value="CARBOXYPEPTIDASE REGULATORY REGION-CONTAINING"/>
    <property type="match status" value="1"/>
</dbReference>
<feature type="region of interest" description="Disordered" evidence="2">
    <location>
        <begin position="265"/>
        <end position="293"/>
    </location>
</feature>
<protein>
    <submittedName>
        <fullName evidence="5">Intradiol ring-cleavage dioxygenase</fullName>
    </submittedName>
</protein>
<evidence type="ECO:0000256" key="1">
    <source>
        <dbReference type="ARBA" id="ARBA00022729"/>
    </source>
</evidence>
<dbReference type="PANTHER" id="PTHR23303:SF14">
    <property type="entry name" value="BOS COMPLEX SUBUNIT NOMO1-RELATED"/>
    <property type="match status" value="1"/>
</dbReference>
<feature type="domain" description="NOMO second beta-sandwich" evidence="4">
    <location>
        <begin position="439"/>
        <end position="508"/>
    </location>
</feature>
<dbReference type="InterPro" id="IPR013784">
    <property type="entry name" value="Carb-bd-like_fold"/>
</dbReference>
<dbReference type="AlphaFoldDB" id="Q1INH4"/>
<dbReference type="InterPro" id="IPR008969">
    <property type="entry name" value="CarboxyPept-like_regulatory"/>
</dbReference>
<evidence type="ECO:0000256" key="2">
    <source>
        <dbReference type="SAM" id="MobiDB-lite"/>
    </source>
</evidence>
<dbReference type="Pfam" id="PF13620">
    <property type="entry name" value="CarboxypepD_reg"/>
    <property type="match status" value="2"/>
</dbReference>
<organism evidence="5 6">
    <name type="scientific">Koribacter versatilis (strain Ellin345)</name>
    <dbReference type="NCBI Taxonomy" id="204669"/>
    <lineage>
        <taxon>Bacteria</taxon>
        <taxon>Pseudomonadati</taxon>
        <taxon>Acidobacteriota</taxon>
        <taxon>Terriglobia</taxon>
        <taxon>Terriglobales</taxon>
        <taxon>Candidatus Korobacteraceae</taxon>
        <taxon>Candidatus Korobacter</taxon>
    </lineage>
</organism>
<dbReference type="KEGG" id="aba:Acid345_2575"/>